<gene>
    <name evidence="12" type="ORF">DET52_101755</name>
</gene>
<keyword evidence="3" id="KW-0479">Metal-binding</keyword>
<dbReference type="Proteomes" id="UP000294848">
    <property type="component" value="Unassembled WGS sequence"/>
</dbReference>
<dbReference type="GO" id="GO:0046872">
    <property type="term" value="F:metal ion binding"/>
    <property type="evidence" value="ECO:0007669"/>
    <property type="project" value="UniProtKB-KW"/>
</dbReference>
<name>A0A4R6HCG1_9BACT</name>
<keyword evidence="6" id="KW-0460">Magnesium</keyword>
<keyword evidence="7" id="KW-0546">Nucleotide metabolism</keyword>
<keyword evidence="4" id="KW-0547">Nucleotide-binding</keyword>
<keyword evidence="8" id="KW-0051">Antiviral defense</keyword>
<evidence type="ECO:0000256" key="8">
    <source>
        <dbReference type="ARBA" id="ARBA00023118"/>
    </source>
</evidence>
<evidence type="ECO:0000256" key="3">
    <source>
        <dbReference type="ARBA" id="ARBA00022723"/>
    </source>
</evidence>
<evidence type="ECO:0000259" key="11">
    <source>
        <dbReference type="Pfam" id="PF21654"/>
    </source>
</evidence>
<organism evidence="12 13">
    <name type="scientific">Sunxiuqinia elliptica</name>
    <dbReference type="NCBI Taxonomy" id="655355"/>
    <lineage>
        <taxon>Bacteria</taxon>
        <taxon>Pseudomonadati</taxon>
        <taxon>Bacteroidota</taxon>
        <taxon>Bacteroidia</taxon>
        <taxon>Marinilabiliales</taxon>
        <taxon>Prolixibacteraceae</taxon>
        <taxon>Sunxiuqinia</taxon>
    </lineage>
</organism>
<keyword evidence="1" id="KW-0808">Transferase</keyword>
<keyword evidence="5" id="KW-0067">ATP-binding</keyword>
<keyword evidence="2" id="KW-0548">Nucleotidyltransferase</keyword>
<evidence type="ECO:0000313" key="12">
    <source>
        <dbReference type="EMBL" id="TDO05395.1"/>
    </source>
</evidence>
<dbReference type="EMBL" id="SNWI01000001">
    <property type="protein sequence ID" value="TDO05395.1"/>
    <property type="molecule type" value="Genomic_DNA"/>
</dbReference>
<comment type="caution">
    <text evidence="12">The sequence shown here is derived from an EMBL/GenBank/DDBJ whole genome shotgun (WGS) entry which is preliminary data.</text>
</comment>
<dbReference type="OrthoDB" id="1118920at2"/>
<dbReference type="GO" id="GO:0016779">
    <property type="term" value="F:nucleotidyltransferase activity"/>
    <property type="evidence" value="ECO:0007669"/>
    <property type="project" value="UniProtKB-KW"/>
</dbReference>
<evidence type="ECO:0000256" key="6">
    <source>
        <dbReference type="ARBA" id="ARBA00022842"/>
    </source>
</evidence>
<evidence type="ECO:0000256" key="1">
    <source>
        <dbReference type="ARBA" id="ARBA00022679"/>
    </source>
</evidence>
<dbReference type="InterPro" id="IPR048445">
    <property type="entry name" value="DncV-like_NTFase"/>
</dbReference>
<dbReference type="GO" id="GO:0051607">
    <property type="term" value="P:defense response to virus"/>
    <property type="evidence" value="ECO:0007669"/>
    <property type="project" value="UniProtKB-KW"/>
</dbReference>
<evidence type="ECO:0000256" key="7">
    <source>
        <dbReference type="ARBA" id="ARBA00023080"/>
    </source>
</evidence>
<proteinExistence type="predicted"/>
<dbReference type="AlphaFoldDB" id="A0A4R6HCG1"/>
<reference evidence="12 13" key="1">
    <citation type="submission" date="2019-03" db="EMBL/GenBank/DDBJ databases">
        <title>Freshwater and sediment microbial communities from various areas in North America, analyzing microbe dynamics in response to fracking.</title>
        <authorList>
            <person name="Lamendella R."/>
        </authorList>
    </citation>
    <scope>NUCLEOTIDE SEQUENCE [LARGE SCALE GENOMIC DNA]</scope>
    <source>
        <strain evidence="12 13">114D</strain>
    </source>
</reference>
<sequence length="410" mass="47361">MLSSEQKQQFNDLLEELGNTLDISETQYDAAVKSYEAVGSWLSEGNSALAPYSPEILPQGSFMLGTMIKPVNENDDLDIDLVCQLKGKNPVWTQFILKQKVGDRLKENAIYRRMLDEEKRRCWTLEYRQDSPSMKERYHMDILPSIVDSGYRTVLEKAFSARELGDLGELAIRITDNKEPNYDYETDHLNWMKSNPFGYGRWFFDRASLDLSKAVWMSEAVQPVPKYQKDKLPLQRVIQLLKRHRDMKFNGDEHKPISIIITTLAARAYRKETNVLDALVNVINQMPYEIEERYSAKHGRMIKWIGNPVNDEENFADKWPDNKIKEKNFYDWLKEVKEDVSKALNKTSLPLIFESLKKPFGENVINKAYNSYGSAALKQRENGSLKMARNTGILGSVGTTVRNHNFHGND</sequence>
<evidence type="ECO:0000256" key="9">
    <source>
        <dbReference type="ARBA" id="ARBA00044145"/>
    </source>
</evidence>
<dbReference type="GO" id="GO:0005524">
    <property type="term" value="F:ATP binding"/>
    <property type="evidence" value="ECO:0007669"/>
    <property type="project" value="UniProtKB-KW"/>
</dbReference>
<evidence type="ECO:0000256" key="5">
    <source>
        <dbReference type="ARBA" id="ARBA00022840"/>
    </source>
</evidence>
<evidence type="ECO:0000256" key="4">
    <source>
        <dbReference type="ARBA" id="ARBA00022741"/>
    </source>
</evidence>
<evidence type="ECO:0000256" key="10">
    <source>
        <dbReference type="ARBA" id="ARBA00048304"/>
    </source>
</evidence>
<dbReference type="GO" id="GO:0009117">
    <property type="term" value="P:nucleotide metabolic process"/>
    <property type="evidence" value="ECO:0007669"/>
    <property type="project" value="UniProtKB-KW"/>
</dbReference>
<dbReference type="RefSeq" id="WP_133463447.1">
    <property type="nucleotide sequence ID" value="NZ_SNWI01000001.1"/>
</dbReference>
<dbReference type="CDD" id="cd05400">
    <property type="entry name" value="NT_2-5OAS_ClassI-CCAase"/>
    <property type="match status" value="1"/>
</dbReference>
<comment type="catalytic activity">
    <reaction evidence="10">
        <text>GTP + ATP = 3',3'-cGAMP + 2 diphosphate</text>
        <dbReference type="Rhea" id="RHEA:35647"/>
        <dbReference type="ChEBI" id="CHEBI:30616"/>
        <dbReference type="ChEBI" id="CHEBI:33019"/>
        <dbReference type="ChEBI" id="CHEBI:37565"/>
        <dbReference type="ChEBI" id="CHEBI:71501"/>
    </reaction>
    <physiologicalReaction direction="left-to-right" evidence="10">
        <dbReference type="Rhea" id="RHEA:35648"/>
    </physiologicalReaction>
</comment>
<feature type="domain" description="Cyclic GMP-AMP synthase DncV-like nucleotidyltransferase" evidence="11">
    <location>
        <begin position="54"/>
        <end position="142"/>
    </location>
</feature>
<dbReference type="InterPro" id="IPR006116">
    <property type="entry name" value="NT_2-5OAS_ClassI-CCAase"/>
</dbReference>
<dbReference type="Pfam" id="PF21654">
    <property type="entry name" value="DncV-like_NTFase"/>
    <property type="match status" value="1"/>
</dbReference>
<accession>A0A4R6HCG1</accession>
<evidence type="ECO:0000256" key="2">
    <source>
        <dbReference type="ARBA" id="ARBA00022695"/>
    </source>
</evidence>
<protein>
    <recommendedName>
        <fullName evidence="9">Cyclic GMP-AMP synthase</fullName>
    </recommendedName>
</protein>
<evidence type="ECO:0000313" key="13">
    <source>
        <dbReference type="Proteomes" id="UP000294848"/>
    </source>
</evidence>